<accession>A0AAJ2TJU7</accession>
<protein>
    <submittedName>
        <fullName evidence="2">DUF2306 domain-containing protein</fullName>
    </submittedName>
</protein>
<gene>
    <name evidence="2" type="ORF">U4I38_08490</name>
</gene>
<dbReference type="RefSeq" id="WP_099551595.1">
    <property type="nucleotide sequence ID" value="NZ_JAKJQX010000004.1"/>
</dbReference>
<dbReference type="Pfam" id="PF10067">
    <property type="entry name" value="DUF2306"/>
    <property type="match status" value="1"/>
</dbReference>
<keyword evidence="1" id="KW-0472">Membrane</keyword>
<evidence type="ECO:0000313" key="3">
    <source>
        <dbReference type="Proteomes" id="UP001288387"/>
    </source>
</evidence>
<reference evidence="2" key="1">
    <citation type="submission" date="2023-12" db="EMBL/GenBank/DDBJ databases">
        <title>'Antibacterial potential of Stenotrophomonas maltophilia cystic fibrosis isolates' (manuscript under preparation).</title>
        <authorList>
            <person name="Crisan C.V."/>
            <person name="Pettis M."/>
            <person name="Goldberg J.B."/>
        </authorList>
    </citation>
    <scope>NUCLEOTIDE SEQUENCE</scope>
    <source>
        <strain evidence="2">CCV129</strain>
    </source>
</reference>
<feature type="transmembrane region" description="Helical" evidence="1">
    <location>
        <begin position="23"/>
        <end position="45"/>
    </location>
</feature>
<evidence type="ECO:0000313" key="2">
    <source>
        <dbReference type="EMBL" id="MDZ5764509.1"/>
    </source>
</evidence>
<proteinExistence type="predicted"/>
<name>A0AAJ2TJU7_STEMA</name>
<dbReference type="InterPro" id="IPR018750">
    <property type="entry name" value="DUF2306_membrane"/>
</dbReference>
<feature type="transmembrane region" description="Helical" evidence="1">
    <location>
        <begin position="99"/>
        <end position="120"/>
    </location>
</feature>
<feature type="transmembrane region" description="Helical" evidence="1">
    <location>
        <begin position="65"/>
        <end position="87"/>
    </location>
</feature>
<feature type="transmembrane region" description="Helical" evidence="1">
    <location>
        <begin position="126"/>
        <end position="151"/>
    </location>
</feature>
<organism evidence="2 3">
    <name type="scientific">Stenotrophomonas maltophilia</name>
    <name type="common">Pseudomonas maltophilia</name>
    <name type="synonym">Xanthomonas maltophilia</name>
    <dbReference type="NCBI Taxonomy" id="40324"/>
    <lineage>
        <taxon>Bacteria</taxon>
        <taxon>Pseudomonadati</taxon>
        <taxon>Pseudomonadota</taxon>
        <taxon>Gammaproteobacteria</taxon>
        <taxon>Lysobacterales</taxon>
        <taxon>Lysobacteraceae</taxon>
        <taxon>Stenotrophomonas</taxon>
        <taxon>Stenotrophomonas maltophilia group</taxon>
    </lineage>
</organism>
<feature type="transmembrane region" description="Helical" evidence="1">
    <location>
        <begin position="163"/>
        <end position="185"/>
    </location>
</feature>
<evidence type="ECO:0000256" key="1">
    <source>
        <dbReference type="SAM" id="Phobius"/>
    </source>
</evidence>
<keyword evidence="1" id="KW-0812">Transmembrane</keyword>
<comment type="caution">
    <text evidence="2">The sequence shown here is derived from an EMBL/GenBank/DDBJ whole genome shotgun (WGS) entry which is preliminary data.</text>
</comment>
<keyword evidence="1" id="KW-1133">Transmembrane helix</keyword>
<dbReference type="AlphaFoldDB" id="A0AAJ2TJU7"/>
<sequence>MLGPPFPQGGSEMPHRFPKAARWTAGLVFTLLCAAVAAYAFAVLYGQPHADNPLQMKFAASGLDVPAHLFGGGLALLLAPLQMNGWIQRYVPRLHRLSGGLYAGGVLIAGLAGLSLAFHAEGGAPTGIAFGLLAVAWLATTGIGVGHALAGNLARHRQWMWRSIALTASAISFRLILGIGLGVLHLPFAPVYLAAAWGCWLFNLTVCELVLRWPRRSSATALSAAR</sequence>
<feature type="transmembrane region" description="Helical" evidence="1">
    <location>
        <begin position="191"/>
        <end position="211"/>
    </location>
</feature>
<dbReference type="EMBL" id="JAXRVB010000007">
    <property type="protein sequence ID" value="MDZ5764509.1"/>
    <property type="molecule type" value="Genomic_DNA"/>
</dbReference>
<dbReference type="Proteomes" id="UP001288387">
    <property type="component" value="Unassembled WGS sequence"/>
</dbReference>